<feature type="chain" id="PRO_5002822953" evidence="2">
    <location>
        <begin position="28"/>
        <end position="316"/>
    </location>
</feature>
<protein>
    <submittedName>
        <fullName evidence="3">Uncharacterized protein, isoform A</fullName>
    </submittedName>
</protein>
<dbReference type="OrthoDB" id="7822974at2759"/>
<feature type="region of interest" description="Disordered" evidence="1">
    <location>
        <begin position="186"/>
        <end position="215"/>
    </location>
</feature>
<dbReference type="Proteomes" id="UP000002282">
    <property type="component" value="Chromosome X"/>
</dbReference>
<dbReference type="PhylomeDB" id="B4Q0S6"/>
<reference evidence="3 4" key="1">
    <citation type="journal article" date="2007" name="Nature">
        <title>Evolution of genes and genomes on the Drosophila phylogeny.</title>
        <authorList>
            <consortium name="Drosophila 12 Genomes Consortium"/>
            <person name="Clark A.G."/>
            <person name="Eisen M.B."/>
            <person name="Smith D.R."/>
            <person name="Bergman C.M."/>
            <person name="Oliver B."/>
            <person name="Markow T.A."/>
            <person name="Kaufman T.C."/>
            <person name="Kellis M."/>
            <person name="Gelbart W."/>
            <person name="Iyer V.N."/>
            <person name="Pollard D.A."/>
            <person name="Sackton T.B."/>
            <person name="Larracuente A.M."/>
            <person name="Singh N.D."/>
            <person name="Abad J.P."/>
            <person name="Abt D.N."/>
            <person name="Adryan B."/>
            <person name="Aguade M."/>
            <person name="Akashi H."/>
            <person name="Anderson W.W."/>
            <person name="Aquadro C.F."/>
            <person name="Ardell D.H."/>
            <person name="Arguello R."/>
            <person name="Artieri C.G."/>
            <person name="Barbash D.A."/>
            <person name="Barker D."/>
            <person name="Barsanti P."/>
            <person name="Batterham P."/>
            <person name="Batzoglou S."/>
            <person name="Begun D."/>
            <person name="Bhutkar A."/>
            <person name="Blanco E."/>
            <person name="Bosak S.A."/>
            <person name="Bradley R.K."/>
            <person name="Brand A.D."/>
            <person name="Brent M.R."/>
            <person name="Brooks A.N."/>
            <person name="Brown R.H."/>
            <person name="Butlin R.K."/>
            <person name="Caggese C."/>
            <person name="Calvi B.R."/>
            <person name="Bernardo de Carvalho A."/>
            <person name="Caspi A."/>
            <person name="Castrezana S."/>
            <person name="Celniker S.E."/>
            <person name="Chang J.L."/>
            <person name="Chapple C."/>
            <person name="Chatterji S."/>
            <person name="Chinwalla A."/>
            <person name="Civetta A."/>
            <person name="Clifton S.W."/>
            <person name="Comeron J.M."/>
            <person name="Costello J.C."/>
            <person name="Coyne J.A."/>
            <person name="Daub J."/>
            <person name="David R.G."/>
            <person name="Delcher A.L."/>
            <person name="Delehaunty K."/>
            <person name="Do C.B."/>
            <person name="Ebling H."/>
            <person name="Edwards K."/>
            <person name="Eickbush T."/>
            <person name="Evans J.D."/>
            <person name="Filipski A."/>
            <person name="Findeiss S."/>
            <person name="Freyhult E."/>
            <person name="Fulton L."/>
            <person name="Fulton R."/>
            <person name="Garcia A.C."/>
            <person name="Gardiner A."/>
            <person name="Garfield D.A."/>
            <person name="Garvin B.E."/>
            <person name="Gibson G."/>
            <person name="Gilbert D."/>
            <person name="Gnerre S."/>
            <person name="Godfrey J."/>
            <person name="Good R."/>
            <person name="Gotea V."/>
            <person name="Gravely B."/>
            <person name="Greenberg A.J."/>
            <person name="Griffiths-Jones S."/>
            <person name="Gross S."/>
            <person name="Guigo R."/>
            <person name="Gustafson E.A."/>
            <person name="Haerty W."/>
            <person name="Hahn M.W."/>
            <person name="Halligan D.L."/>
            <person name="Halpern A.L."/>
            <person name="Halter G.M."/>
            <person name="Han M.V."/>
            <person name="Heger A."/>
            <person name="Hillier L."/>
            <person name="Hinrichs A.S."/>
            <person name="Holmes I."/>
            <person name="Hoskins R.A."/>
            <person name="Hubisz M.J."/>
            <person name="Hultmark D."/>
            <person name="Huntley M.A."/>
            <person name="Jaffe D.B."/>
            <person name="Jagadeeshan S."/>
            <person name="Jeck W.R."/>
            <person name="Johnson J."/>
            <person name="Jones C.D."/>
            <person name="Jordan W.C."/>
            <person name="Karpen G.H."/>
            <person name="Kataoka E."/>
            <person name="Keightley P.D."/>
            <person name="Kheradpour P."/>
            <person name="Kirkness E.F."/>
            <person name="Koerich L.B."/>
            <person name="Kristiansen K."/>
            <person name="Kudrna D."/>
            <person name="Kulathinal R.J."/>
            <person name="Kumar S."/>
            <person name="Kwok R."/>
            <person name="Lander E."/>
            <person name="Langley C.H."/>
            <person name="Lapoint R."/>
            <person name="Lazzaro B.P."/>
            <person name="Lee S.J."/>
            <person name="Levesque L."/>
            <person name="Li R."/>
            <person name="Lin C.F."/>
            <person name="Lin M.F."/>
            <person name="Lindblad-Toh K."/>
            <person name="Llopart A."/>
            <person name="Long M."/>
            <person name="Low L."/>
            <person name="Lozovsky E."/>
            <person name="Lu J."/>
            <person name="Luo M."/>
            <person name="Machado C.A."/>
            <person name="Makalowski W."/>
            <person name="Marzo M."/>
            <person name="Matsuda M."/>
            <person name="Matzkin L."/>
            <person name="McAllister B."/>
            <person name="McBride C.S."/>
            <person name="McKernan B."/>
            <person name="McKernan K."/>
            <person name="Mendez-Lago M."/>
            <person name="Minx P."/>
            <person name="Mollenhauer M.U."/>
            <person name="Montooth K."/>
            <person name="Mount S.M."/>
            <person name="Mu X."/>
            <person name="Myers E."/>
            <person name="Negre B."/>
            <person name="Newfeld S."/>
            <person name="Nielsen R."/>
            <person name="Noor M.A."/>
            <person name="O'Grady P."/>
            <person name="Pachter L."/>
            <person name="Papaceit M."/>
            <person name="Parisi M.J."/>
            <person name="Parisi M."/>
            <person name="Parts L."/>
            <person name="Pedersen J.S."/>
            <person name="Pesole G."/>
            <person name="Phillippy A.M."/>
            <person name="Ponting C.P."/>
            <person name="Pop M."/>
            <person name="Porcelli D."/>
            <person name="Powell J.R."/>
            <person name="Prohaska S."/>
            <person name="Pruitt K."/>
            <person name="Puig M."/>
            <person name="Quesneville H."/>
            <person name="Ram K.R."/>
            <person name="Rand D."/>
            <person name="Rasmussen M.D."/>
            <person name="Reed L.K."/>
            <person name="Reenan R."/>
            <person name="Reily A."/>
            <person name="Remington K.A."/>
            <person name="Rieger T.T."/>
            <person name="Ritchie M.G."/>
            <person name="Robin C."/>
            <person name="Rogers Y.H."/>
            <person name="Rohde C."/>
            <person name="Rozas J."/>
            <person name="Rubenfield M.J."/>
            <person name="Ruiz A."/>
            <person name="Russo S."/>
            <person name="Salzberg S.L."/>
            <person name="Sanchez-Gracia A."/>
            <person name="Saranga D.J."/>
            <person name="Sato H."/>
            <person name="Schaeffer S.W."/>
            <person name="Schatz M.C."/>
            <person name="Schlenke T."/>
            <person name="Schwartz R."/>
            <person name="Segarra C."/>
            <person name="Singh R.S."/>
            <person name="Sirot L."/>
            <person name="Sirota M."/>
            <person name="Sisneros N.B."/>
            <person name="Smith C.D."/>
            <person name="Smith T.F."/>
            <person name="Spieth J."/>
            <person name="Stage D.E."/>
            <person name="Stark A."/>
            <person name="Stephan W."/>
            <person name="Strausberg R.L."/>
            <person name="Strempel S."/>
            <person name="Sturgill D."/>
            <person name="Sutton G."/>
            <person name="Sutton G.G."/>
            <person name="Tao W."/>
            <person name="Teichmann S."/>
            <person name="Tobari Y.N."/>
            <person name="Tomimura Y."/>
            <person name="Tsolas J.M."/>
            <person name="Valente V.L."/>
            <person name="Venter E."/>
            <person name="Venter J.C."/>
            <person name="Vicario S."/>
            <person name="Vieira F.G."/>
            <person name="Vilella A.J."/>
            <person name="Villasante A."/>
            <person name="Walenz B."/>
            <person name="Wang J."/>
            <person name="Wasserman M."/>
            <person name="Watts T."/>
            <person name="Wilson D."/>
            <person name="Wilson R.K."/>
            <person name="Wing R.A."/>
            <person name="Wolfner M.F."/>
            <person name="Wong A."/>
            <person name="Wong G.K."/>
            <person name="Wu C.I."/>
            <person name="Wu G."/>
            <person name="Yamamoto D."/>
            <person name="Yang H.P."/>
            <person name="Yang S.P."/>
            <person name="Yorke J.A."/>
            <person name="Yoshida K."/>
            <person name="Zdobnov E."/>
            <person name="Zhang P."/>
            <person name="Zhang Y."/>
            <person name="Zimin A.V."/>
            <person name="Baldwin J."/>
            <person name="Abdouelleil A."/>
            <person name="Abdulkadir J."/>
            <person name="Abebe A."/>
            <person name="Abera B."/>
            <person name="Abreu J."/>
            <person name="Acer S.C."/>
            <person name="Aftuck L."/>
            <person name="Alexander A."/>
            <person name="An P."/>
            <person name="Anderson E."/>
            <person name="Anderson S."/>
            <person name="Arachi H."/>
            <person name="Azer M."/>
            <person name="Bachantsang P."/>
            <person name="Barry A."/>
            <person name="Bayul T."/>
            <person name="Berlin A."/>
            <person name="Bessette D."/>
            <person name="Bloom T."/>
            <person name="Blye J."/>
            <person name="Boguslavskiy L."/>
            <person name="Bonnet C."/>
            <person name="Boukhgalter B."/>
            <person name="Bourzgui I."/>
            <person name="Brown A."/>
            <person name="Cahill P."/>
            <person name="Channer S."/>
            <person name="Cheshatsang Y."/>
            <person name="Chuda L."/>
            <person name="Citroen M."/>
            <person name="Collymore A."/>
            <person name="Cooke P."/>
            <person name="Costello M."/>
            <person name="D'Aco K."/>
            <person name="Daza R."/>
            <person name="De Haan G."/>
            <person name="DeGray S."/>
            <person name="DeMaso C."/>
            <person name="Dhargay N."/>
            <person name="Dooley K."/>
            <person name="Dooley E."/>
            <person name="Doricent M."/>
            <person name="Dorje P."/>
            <person name="Dorjee K."/>
            <person name="Dupes A."/>
            <person name="Elong R."/>
            <person name="Falk J."/>
            <person name="Farina A."/>
            <person name="Faro S."/>
            <person name="Ferguson D."/>
            <person name="Fisher S."/>
            <person name="Foley C.D."/>
            <person name="Franke A."/>
            <person name="Friedrich D."/>
            <person name="Gadbois L."/>
            <person name="Gearin G."/>
            <person name="Gearin C.R."/>
            <person name="Giannoukos G."/>
            <person name="Goode T."/>
            <person name="Graham J."/>
            <person name="Grandbois E."/>
            <person name="Grewal S."/>
            <person name="Gyaltsen K."/>
            <person name="Hafez N."/>
            <person name="Hagos B."/>
            <person name="Hall J."/>
            <person name="Henson C."/>
            <person name="Hollinger A."/>
            <person name="Honan T."/>
            <person name="Huard M.D."/>
            <person name="Hughes L."/>
            <person name="Hurhula B."/>
            <person name="Husby M.E."/>
            <person name="Kamat A."/>
            <person name="Kanga B."/>
            <person name="Kashin S."/>
            <person name="Khazanovich D."/>
            <person name="Kisner P."/>
            <person name="Lance K."/>
            <person name="Lara M."/>
            <person name="Lee W."/>
            <person name="Lennon N."/>
            <person name="Letendre F."/>
            <person name="LeVine R."/>
            <person name="Lipovsky A."/>
            <person name="Liu X."/>
            <person name="Liu J."/>
            <person name="Liu S."/>
            <person name="Lokyitsang T."/>
            <person name="Lokyitsang Y."/>
            <person name="Lubonja R."/>
            <person name="Lui A."/>
            <person name="MacDonald P."/>
            <person name="Magnisalis V."/>
            <person name="Maru K."/>
            <person name="Matthews C."/>
            <person name="McCusker W."/>
            <person name="McDonough S."/>
            <person name="Mehta T."/>
            <person name="Meldrim J."/>
            <person name="Meneus L."/>
            <person name="Mihai O."/>
            <person name="Mihalev A."/>
            <person name="Mihova T."/>
            <person name="Mittelman R."/>
            <person name="Mlenga V."/>
            <person name="Montmayeur A."/>
            <person name="Mulrain L."/>
            <person name="Navidi A."/>
            <person name="Naylor J."/>
            <person name="Negash T."/>
            <person name="Nguyen T."/>
            <person name="Nguyen N."/>
            <person name="Nicol R."/>
            <person name="Norbu C."/>
            <person name="Norbu N."/>
            <person name="Novod N."/>
            <person name="O'Neill B."/>
            <person name="Osman S."/>
            <person name="Markiewicz E."/>
            <person name="Oyono O.L."/>
            <person name="Patti C."/>
            <person name="Phunkhang P."/>
            <person name="Pierre F."/>
            <person name="Priest M."/>
            <person name="Raghuraman S."/>
            <person name="Rege F."/>
            <person name="Reyes R."/>
            <person name="Rise C."/>
            <person name="Rogov P."/>
            <person name="Ross K."/>
            <person name="Ryan E."/>
            <person name="Settipalli S."/>
            <person name="Shea T."/>
            <person name="Sherpa N."/>
            <person name="Shi L."/>
            <person name="Shih D."/>
            <person name="Sparrow T."/>
            <person name="Spaulding J."/>
            <person name="Stalker J."/>
            <person name="Stange-Thomann N."/>
            <person name="Stavropoulos S."/>
            <person name="Stone C."/>
            <person name="Strader C."/>
            <person name="Tesfaye S."/>
            <person name="Thomson T."/>
            <person name="Thoulutsang Y."/>
            <person name="Thoulutsang D."/>
            <person name="Topham K."/>
            <person name="Topping I."/>
            <person name="Tsamla T."/>
            <person name="Vassiliev H."/>
            <person name="Vo A."/>
            <person name="Wangchuk T."/>
            <person name="Wangdi T."/>
            <person name="Weiand M."/>
            <person name="Wilkinson J."/>
            <person name="Wilson A."/>
            <person name="Yadav S."/>
            <person name="Young G."/>
            <person name="Yu Q."/>
            <person name="Zembek L."/>
            <person name="Zhong D."/>
            <person name="Zimmer A."/>
            <person name="Zwirko Z."/>
            <person name="Jaffe D.B."/>
            <person name="Alvarez P."/>
            <person name="Brockman W."/>
            <person name="Butler J."/>
            <person name="Chin C."/>
            <person name="Gnerre S."/>
            <person name="Grabherr M."/>
            <person name="Kleber M."/>
            <person name="Mauceli E."/>
            <person name="MacCallum I."/>
        </authorList>
    </citation>
    <scope>NUCLEOTIDE SEQUENCE [LARGE SCALE GENOMIC DNA]</scope>
    <source>
        <strain evidence="4">Tai18E2 / Tucson 14021-0261.01</strain>
    </source>
</reference>
<dbReference type="EMBL" id="CM000162">
    <property type="protein sequence ID" value="EDX02347.1"/>
    <property type="molecule type" value="Genomic_DNA"/>
</dbReference>
<feature type="compositionally biased region" description="Polar residues" evidence="1">
    <location>
        <begin position="205"/>
        <end position="215"/>
    </location>
</feature>
<evidence type="ECO:0000256" key="1">
    <source>
        <dbReference type="SAM" id="MobiDB-lite"/>
    </source>
</evidence>
<feature type="signal peptide" evidence="2">
    <location>
        <begin position="1"/>
        <end position="27"/>
    </location>
</feature>
<name>B4Q0S6_DROYA</name>
<evidence type="ECO:0000313" key="4">
    <source>
        <dbReference type="Proteomes" id="UP000002282"/>
    </source>
</evidence>
<keyword evidence="4" id="KW-1185">Reference proteome</keyword>
<dbReference type="HOGENOM" id="CLU_076444_0_0_1"/>
<evidence type="ECO:0000313" key="3">
    <source>
        <dbReference type="EMBL" id="EDX02347.1"/>
    </source>
</evidence>
<keyword evidence="2" id="KW-0732">Signal</keyword>
<evidence type="ECO:0000256" key="2">
    <source>
        <dbReference type="SAM" id="SignalP"/>
    </source>
</evidence>
<proteinExistence type="predicted"/>
<dbReference type="AlphaFoldDB" id="B4Q0S6"/>
<organism evidence="3 4">
    <name type="scientific">Drosophila yakuba</name>
    <name type="common">Fruit fly</name>
    <dbReference type="NCBI Taxonomy" id="7245"/>
    <lineage>
        <taxon>Eukaryota</taxon>
        <taxon>Metazoa</taxon>
        <taxon>Ecdysozoa</taxon>
        <taxon>Arthropoda</taxon>
        <taxon>Hexapoda</taxon>
        <taxon>Insecta</taxon>
        <taxon>Pterygota</taxon>
        <taxon>Neoptera</taxon>
        <taxon>Endopterygota</taxon>
        <taxon>Diptera</taxon>
        <taxon>Brachycera</taxon>
        <taxon>Muscomorpha</taxon>
        <taxon>Ephydroidea</taxon>
        <taxon>Drosophilidae</taxon>
        <taxon>Drosophila</taxon>
        <taxon>Sophophora</taxon>
    </lineage>
</organism>
<gene>
    <name evidence="3" type="primary">Dyak\GE15735</name>
    <name evidence="3" type="synonym">dyak_GLEANR_17221</name>
    <name evidence="3" type="synonym">GE15735</name>
    <name evidence="3" type="ORF">Dyak_GE15735</name>
</gene>
<reference evidence="3 4" key="2">
    <citation type="journal article" date="2007" name="PLoS Biol.">
        <title>Principles of genome evolution in the Drosophila melanogaster species group.</title>
        <authorList>
            <person name="Ranz J.M."/>
            <person name="Maurin D."/>
            <person name="Chan Y.S."/>
            <person name="von Grotthuss M."/>
            <person name="Hillier L.W."/>
            <person name="Roote J."/>
            <person name="Ashburner M."/>
            <person name="Bergman C.M."/>
        </authorList>
    </citation>
    <scope>NUCLEOTIDE SEQUENCE [LARGE SCALE GENOMIC DNA]</scope>
    <source>
        <strain evidence="4">Tai18E2 / Tucson 14021-0261.01</strain>
    </source>
</reference>
<feature type="compositionally biased region" description="Polar residues" evidence="1">
    <location>
        <begin position="186"/>
        <end position="197"/>
    </location>
</feature>
<accession>B4Q0S6</accession>
<sequence>MKKRPFGLPIWTPLFILFLLLLAGVWGKPSFGVNRHGLLDMYHQQVHGAPLTRKGIECPADGMMNLQQSHFDRSMNPFKAFLSWPSKQQKLDKVDKYKPVEDDFGGQEELSKYQHDEPRFDFKMSKYQAGAPLCDTKVDKFQAQDDESDFERKLGGMDHHQDADHFSHFNLDADHLDLDANHFTQGSDHFNQGSEHFNQGADRFNQGSEHFNQGSDHYNPIGDHYSLDADQLGHDVNQLSHNVNQLSHDVNQFNGNADNVHLNRDLDMFDNIQANKPELVNSPMMDYKREFASDDANPYVESLQQRYEPLPHAYKD</sequence>